<feature type="chain" id="PRO_5007458263" evidence="1">
    <location>
        <begin position="25"/>
        <end position="216"/>
    </location>
</feature>
<evidence type="ECO:0000256" key="1">
    <source>
        <dbReference type="SAM" id="SignalP"/>
    </source>
</evidence>
<dbReference type="AlphaFoldDB" id="A0A133PP39"/>
<accession>A0A133PP39</accession>
<organism evidence="2">
    <name type="scientific">Peptoniphilus harei</name>
    <dbReference type="NCBI Taxonomy" id="54005"/>
    <lineage>
        <taxon>Bacteria</taxon>
        <taxon>Bacillati</taxon>
        <taxon>Bacillota</taxon>
        <taxon>Tissierellia</taxon>
        <taxon>Tissierellales</taxon>
        <taxon>Peptoniphilaceae</taxon>
        <taxon>Peptoniphilus</taxon>
    </lineage>
</organism>
<reference evidence="2 3" key="1">
    <citation type="submission" date="2016-01" db="EMBL/GenBank/DDBJ databases">
        <authorList>
            <person name="Oliw E.H."/>
        </authorList>
    </citation>
    <scope>NUCLEOTIDE SEQUENCE [LARGE SCALE GENOMIC DNA]</scope>
    <source>
        <strain evidence="2 3">CMW7756A</strain>
    </source>
</reference>
<comment type="caution">
    <text evidence="2">The sequence shown here is derived from an EMBL/GenBank/DDBJ whole genome shotgun (WGS) entry which is preliminary data.</text>
</comment>
<gene>
    <name evidence="2" type="ORF">HMPREF3229_00868</name>
</gene>
<keyword evidence="1" id="KW-0732">Signal</keyword>
<feature type="signal peptide" evidence="1">
    <location>
        <begin position="1"/>
        <end position="24"/>
    </location>
</feature>
<proteinExistence type="predicted"/>
<dbReference type="Proteomes" id="UP000070174">
    <property type="component" value="Unassembled WGS sequence"/>
</dbReference>
<dbReference type="EMBL" id="LRQE01000025">
    <property type="protein sequence ID" value="KXA30405.1"/>
    <property type="molecule type" value="Genomic_DNA"/>
</dbReference>
<evidence type="ECO:0000313" key="3">
    <source>
        <dbReference type="Proteomes" id="UP000070174"/>
    </source>
</evidence>
<name>A0A133PP39_9FIRM</name>
<sequence length="216" mass="24400">MKNLKKIAITLLVLFMLVPSFVFANSVEETPELKAKIENIVKTMPEDKAIDAIEELVGLDEDSLIRTWESRDVSDFVIYKMDDKGLSKSRNAFTNDSNIESKDGFVYITLKTKPMSYKKHNADVTKVFVIGDKTEYEGINSDFRSPSTKIKGEQVPGTILIKVPVSEVKSGKHGYNSLLKVRFETNLRNDFGGFIGKLFPDAMINPKALFYFNNNI</sequence>
<dbReference type="PATRIC" id="fig|54005.3.peg.853"/>
<evidence type="ECO:0000313" key="2">
    <source>
        <dbReference type="EMBL" id="KXA30405.1"/>
    </source>
</evidence>
<protein>
    <submittedName>
        <fullName evidence="2">Uncharacterized protein</fullName>
    </submittedName>
</protein>
<dbReference type="RefSeq" id="WP_060800049.1">
    <property type="nucleotide sequence ID" value="NZ_KQ957097.1"/>
</dbReference>